<dbReference type="Proteomes" id="UP000298663">
    <property type="component" value="Unassembled WGS sequence"/>
</dbReference>
<reference evidence="1 2" key="2">
    <citation type="journal article" date="2019" name="G3 (Bethesda)">
        <title>Hybrid Assembly of the Genome of the Entomopathogenic Nematode Steinernema carpocapsae Identifies the X-Chromosome.</title>
        <authorList>
            <person name="Serra L."/>
            <person name="Macchietto M."/>
            <person name="Macias-Munoz A."/>
            <person name="McGill C.J."/>
            <person name="Rodriguez I.M."/>
            <person name="Rodriguez B."/>
            <person name="Murad R."/>
            <person name="Mortazavi A."/>
        </authorList>
    </citation>
    <scope>NUCLEOTIDE SEQUENCE [LARGE SCALE GENOMIC DNA]</scope>
    <source>
        <strain evidence="1 2">ALL</strain>
    </source>
</reference>
<keyword evidence="2" id="KW-1185">Reference proteome</keyword>
<accession>A0A4U5MSB6</accession>
<dbReference type="EMBL" id="AZBU02000006">
    <property type="protein sequence ID" value="TKR72617.1"/>
    <property type="molecule type" value="Genomic_DNA"/>
</dbReference>
<dbReference type="AlphaFoldDB" id="A0A4U5MSB6"/>
<reference evidence="1 2" key="1">
    <citation type="journal article" date="2015" name="Genome Biol.">
        <title>Comparative genomics of Steinernema reveals deeply conserved gene regulatory networks.</title>
        <authorList>
            <person name="Dillman A.R."/>
            <person name="Macchietto M."/>
            <person name="Porter C.F."/>
            <person name="Rogers A."/>
            <person name="Williams B."/>
            <person name="Antoshechkin I."/>
            <person name="Lee M.M."/>
            <person name="Goodwin Z."/>
            <person name="Lu X."/>
            <person name="Lewis E.E."/>
            <person name="Goodrich-Blair H."/>
            <person name="Stock S.P."/>
            <person name="Adams B.J."/>
            <person name="Sternberg P.W."/>
            <person name="Mortazavi A."/>
        </authorList>
    </citation>
    <scope>NUCLEOTIDE SEQUENCE [LARGE SCALE GENOMIC DNA]</scope>
    <source>
        <strain evidence="1 2">ALL</strain>
    </source>
</reference>
<gene>
    <name evidence="1" type="ORF">L596_020036</name>
</gene>
<organism evidence="1 2">
    <name type="scientific">Steinernema carpocapsae</name>
    <name type="common">Entomopathogenic nematode</name>
    <dbReference type="NCBI Taxonomy" id="34508"/>
    <lineage>
        <taxon>Eukaryota</taxon>
        <taxon>Metazoa</taxon>
        <taxon>Ecdysozoa</taxon>
        <taxon>Nematoda</taxon>
        <taxon>Chromadorea</taxon>
        <taxon>Rhabditida</taxon>
        <taxon>Tylenchina</taxon>
        <taxon>Panagrolaimomorpha</taxon>
        <taxon>Strongyloidoidea</taxon>
        <taxon>Steinernematidae</taxon>
        <taxon>Steinernema</taxon>
    </lineage>
</organism>
<evidence type="ECO:0000313" key="1">
    <source>
        <dbReference type="EMBL" id="TKR72617.1"/>
    </source>
</evidence>
<name>A0A4U5MSB6_STECR</name>
<proteinExistence type="predicted"/>
<evidence type="ECO:0000313" key="2">
    <source>
        <dbReference type="Proteomes" id="UP000298663"/>
    </source>
</evidence>
<protein>
    <submittedName>
        <fullName evidence="1">Uncharacterized protein</fullName>
    </submittedName>
</protein>
<comment type="caution">
    <text evidence="1">The sequence shown here is derived from an EMBL/GenBank/DDBJ whole genome shotgun (WGS) entry which is preliminary data.</text>
</comment>
<sequence>MLMHTSKGRHNIYMKLNTPPSVQYRFETCRRVYHRPRAVAPPNAINRELTKEFSYKKAPKASILPSPAMRYLNIWIALWTLLHLSQFYGLSASLICL</sequence>